<dbReference type="PANTHER" id="PTHR22916:SF51">
    <property type="entry name" value="GLYCOSYLTRANSFERASE EPSH-RELATED"/>
    <property type="match status" value="1"/>
</dbReference>
<proteinExistence type="predicted"/>
<keyword evidence="2 4" id="KW-0808">Transferase</keyword>
<dbReference type="Gene3D" id="3.90.550.10">
    <property type="entry name" value="Spore Coat Polysaccharide Biosynthesis Protein SpsA, Chain A"/>
    <property type="match status" value="1"/>
</dbReference>
<keyword evidence="1" id="KW-0328">Glycosyltransferase</keyword>
<dbReference type="PANTHER" id="PTHR22916">
    <property type="entry name" value="GLYCOSYLTRANSFERASE"/>
    <property type="match status" value="1"/>
</dbReference>
<reference evidence="4 5" key="1">
    <citation type="submission" date="2018-03" db="EMBL/GenBank/DDBJ databases">
        <title>Genomic Encyclopedia of Archaeal and Bacterial Type Strains, Phase II (KMG-II): from individual species to whole genera.</title>
        <authorList>
            <person name="Goeker M."/>
        </authorList>
    </citation>
    <scope>NUCLEOTIDE SEQUENCE [LARGE SCALE GENOMIC DNA]</scope>
    <source>
        <strain evidence="4 5">DSM 100214</strain>
    </source>
</reference>
<dbReference type="Proteomes" id="UP000247973">
    <property type="component" value="Unassembled WGS sequence"/>
</dbReference>
<dbReference type="Pfam" id="PF00535">
    <property type="entry name" value="Glycos_transf_2"/>
    <property type="match status" value="1"/>
</dbReference>
<organism evidence="4 5">
    <name type="scientific">Dysgonomonas alginatilytica</name>
    <dbReference type="NCBI Taxonomy" id="1605892"/>
    <lineage>
        <taxon>Bacteria</taxon>
        <taxon>Pseudomonadati</taxon>
        <taxon>Bacteroidota</taxon>
        <taxon>Bacteroidia</taxon>
        <taxon>Bacteroidales</taxon>
        <taxon>Dysgonomonadaceae</taxon>
        <taxon>Dysgonomonas</taxon>
    </lineage>
</organism>
<dbReference type="InterPro" id="IPR029044">
    <property type="entry name" value="Nucleotide-diphossugar_trans"/>
</dbReference>
<keyword evidence="5" id="KW-1185">Reference proteome</keyword>
<dbReference type="GO" id="GO:0016758">
    <property type="term" value="F:hexosyltransferase activity"/>
    <property type="evidence" value="ECO:0007669"/>
    <property type="project" value="UniProtKB-ARBA"/>
</dbReference>
<dbReference type="EMBL" id="QICL01000001">
    <property type="protein sequence ID" value="PXV68871.1"/>
    <property type="molecule type" value="Genomic_DNA"/>
</dbReference>
<accession>A0A2V3PVM2</accession>
<feature type="domain" description="Glycosyltransferase 2-like" evidence="3">
    <location>
        <begin position="9"/>
        <end position="157"/>
    </location>
</feature>
<dbReference type="AlphaFoldDB" id="A0A2V3PVM2"/>
<evidence type="ECO:0000259" key="3">
    <source>
        <dbReference type="Pfam" id="PF00535"/>
    </source>
</evidence>
<dbReference type="RefSeq" id="WP_170119979.1">
    <property type="nucleotide sequence ID" value="NZ_QICL01000001.1"/>
</dbReference>
<protein>
    <submittedName>
        <fullName evidence="4">Glycosyltransferase involved in cell wall biosynthesis</fullName>
    </submittedName>
</protein>
<dbReference type="SUPFAM" id="SSF53448">
    <property type="entry name" value="Nucleotide-diphospho-sugar transferases"/>
    <property type="match status" value="1"/>
</dbReference>
<dbReference type="InterPro" id="IPR001173">
    <property type="entry name" value="Glyco_trans_2-like"/>
</dbReference>
<sequence>MSEPNIKISVIIPVYNVENYLHECIDSVLNQNYSNLEVLLINDGSTDTSGQICNSYSARDQRIKVLHQENKGAAAARNLGLKYTSGDYVCFIDSDDFIGQGLYLEIIDYLEKSKDTIDVFYIPFTDRKHNISKTIYSKSEIRSQFIHQFIGTAKMAIAKMGSVCALCIRREIIKDLTFCEITVIEDKPFFIETLIRATNLVILTNKYYTYRVNTTSLIRSYNKEFMKSSTFANKVIKEILKKYDADTQSLIYLNDNTTVIFYYHLIKNEIKNNDINCDPIQIRNNIKQYYTDNNIKKLLTWERTIRASLRNPKWLLIKLGYTDIVINMLWNKKMKKLRKPNLQYSPQS</sequence>
<evidence type="ECO:0000256" key="2">
    <source>
        <dbReference type="ARBA" id="ARBA00022679"/>
    </source>
</evidence>
<evidence type="ECO:0000256" key="1">
    <source>
        <dbReference type="ARBA" id="ARBA00022676"/>
    </source>
</evidence>
<name>A0A2V3PVM2_9BACT</name>
<comment type="caution">
    <text evidence="4">The sequence shown here is derived from an EMBL/GenBank/DDBJ whole genome shotgun (WGS) entry which is preliminary data.</text>
</comment>
<gene>
    <name evidence="4" type="ORF">CLV62_101136</name>
</gene>
<evidence type="ECO:0000313" key="4">
    <source>
        <dbReference type="EMBL" id="PXV68871.1"/>
    </source>
</evidence>
<dbReference type="CDD" id="cd00761">
    <property type="entry name" value="Glyco_tranf_GTA_type"/>
    <property type="match status" value="1"/>
</dbReference>
<evidence type="ECO:0000313" key="5">
    <source>
        <dbReference type="Proteomes" id="UP000247973"/>
    </source>
</evidence>